<dbReference type="InterPro" id="IPR000073">
    <property type="entry name" value="AB_hydrolase_1"/>
</dbReference>
<dbReference type="PANTHER" id="PTHR43433:SF5">
    <property type="entry name" value="AB HYDROLASE-1 DOMAIN-CONTAINING PROTEIN"/>
    <property type="match status" value="1"/>
</dbReference>
<name>A0A4V3DA96_9PSEU</name>
<dbReference type="AlphaFoldDB" id="A0A4V3DA96"/>
<dbReference type="OrthoDB" id="63519at2"/>
<dbReference type="SUPFAM" id="SSF53474">
    <property type="entry name" value="alpha/beta-Hydrolases"/>
    <property type="match status" value="1"/>
</dbReference>
<feature type="domain" description="AB hydrolase-1" evidence="1">
    <location>
        <begin position="25"/>
        <end position="245"/>
    </location>
</feature>
<dbReference type="InterPro" id="IPR050471">
    <property type="entry name" value="AB_hydrolase"/>
</dbReference>
<evidence type="ECO:0000313" key="2">
    <source>
        <dbReference type="EMBL" id="TDQ60898.1"/>
    </source>
</evidence>
<dbReference type="Pfam" id="PF12697">
    <property type="entry name" value="Abhydrolase_6"/>
    <property type="match status" value="1"/>
</dbReference>
<dbReference type="PANTHER" id="PTHR43433">
    <property type="entry name" value="HYDROLASE, ALPHA/BETA FOLD FAMILY PROTEIN"/>
    <property type="match status" value="1"/>
</dbReference>
<reference evidence="2 3" key="1">
    <citation type="submission" date="2019-03" db="EMBL/GenBank/DDBJ databases">
        <title>Genomic Encyclopedia of Type Strains, Phase IV (KMG-IV): sequencing the most valuable type-strain genomes for metagenomic binning, comparative biology and taxonomic classification.</title>
        <authorList>
            <person name="Goeker M."/>
        </authorList>
    </citation>
    <scope>NUCLEOTIDE SEQUENCE [LARGE SCALE GENOMIC DNA]</scope>
    <source>
        <strain evidence="2 3">DSM 45775</strain>
    </source>
</reference>
<sequence length="265" mass="28418">MPQGQATSNDGTSVAYRRTGAGTALVLVHGAACDHSRWAPVLPAFEERFTVCAVDRRGRGGSGDAEDFAIEREFEDVAAVVDSLEQPVILVGHSYGALCALDAALITRNVRALVLYDPSFEQVGAELYPWDVIERLESLMRAGDRDGVVVTTARQVAGVSAEVVDFMRSQPSYGARLAAAPTIPRELRAIKTYRFDPERFRDLAIPTLALTGSESPAGYRRAAEAVDDALPDSRLVVLPGQGHGAVDTGTALYIAEVLRFTDALA</sequence>
<evidence type="ECO:0000313" key="3">
    <source>
        <dbReference type="Proteomes" id="UP000295705"/>
    </source>
</evidence>
<dbReference type="RefSeq" id="WP_133826719.1">
    <property type="nucleotide sequence ID" value="NZ_BAABHR010000011.1"/>
</dbReference>
<protein>
    <submittedName>
        <fullName evidence="2">Pimeloyl-ACP methyl ester carboxylesterase</fullName>
    </submittedName>
</protein>
<evidence type="ECO:0000259" key="1">
    <source>
        <dbReference type="Pfam" id="PF12697"/>
    </source>
</evidence>
<gene>
    <name evidence="2" type="ORF">EV188_103402</name>
</gene>
<dbReference type="InterPro" id="IPR029058">
    <property type="entry name" value="AB_hydrolase_fold"/>
</dbReference>
<dbReference type="GO" id="GO:0003824">
    <property type="term" value="F:catalytic activity"/>
    <property type="evidence" value="ECO:0007669"/>
    <property type="project" value="UniProtKB-ARBA"/>
</dbReference>
<dbReference type="Gene3D" id="3.40.50.1820">
    <property type="entry name" value="alpha/beta hydrolase"/>
    <property type="match status" value="1"/>
</dbReference>
<dbReference type="Proteomes" id="UP000295705">
    <property type="component" value="Unassembled WGS sequence"/>
</dbReference>
<organism evidence="2 3">
    <name type="scientific">Actinomycetospora succinea</name>
    <dbReference type="NCBI Taxonomy" id="663603"/>
    <lineage>
        <taxon>Bacteria</taxon>
        <taxon>Bacillati</taxon>
        <taxon>Actinomycetota</taxon>
        <taxon>Actinomycetes</taxon>
        <taxon>Pseudonocardiales</taxon>
        <taxon>Pseudonocardiaceae</taxon>
        <taxon>Actinomycetospora</taxon>
    </lineage>
</organism>
<keyword evidence="3" id="KW-1185">Reference proteome</keyword>
<dbReference type="EMBL" id="SNYO01000003">
    <property type="protein sequence ID" value="TDQ60898.1"/>
    <property type="molecule type" value="Genomic_DNA"/>
</dbReference>
<proteinExistence type="predicted"/>
<accession>A0A4V3DA96</accession>
<comment type="caution">
    <text evidence="2">The sequence shown here is derived from an EMBL/GenBank/DDBJ whole genome shotgun (WGS) entry which is preliminary data.</text>
</comment>